<dbReference type="InterPro" id="IPR004513">
    <property type="entry name" value="FtsX"/>
</dbReference>
<reference evidence="14 15" key="1">
    <citation type="journal article" date="2016" name="Nat. Commun.">
        <title>Thousands of microbial genomes shed light on interconnected biogeochemical processes in an aquifer system.</title>
        <authorList>
            <person name="Anantharaman K."/>
            <person name="Brown C.T."/>
            <person name="Hug L.A."/>
            <person name="Sharon I."/>
            <person name="Castelle C.J."/>
            <person name="Probst A.J."/>
            <person name="Thomas B.C."/>
            <person name="Singh A."/>
            <person name="Wilkins M.J."/>
            <person name="Karaoz U."/>
            <person name="Brodie E.L."/>
            <person name="Williams K.H."/>
            <person name="Hubbard S.S."/>
            <person name="Banfield J.F."/>
        </authorList>
    </citation>
    <scope>NUCLEOTIDE SEQUENCE [LARGE SCALE GENOMIC DNA]</scope>
</reference>
<dbReference type="InterPro" id="IPR040690">
    <property type="entry name" value="FtsX_ECD"/>
</dbReference>
<keyword evidence="8 10" id="KW-0472">Membrane</keyword>
<keyword evidence="7 11" id="KW-1133">Transmembrane helix</keyword>
<evidence type="ECO:0000256" key="9">
    <source>
        <dbReference type="ARBA" id="ARBA00023306"/>
    </source>
</evidence>
<name>A0A1G2KTQ2_9BACT</name>
<evidence type="ECO:0000256" key="8">
    <source>
        <dbReference type="ARBA" id="ARBA00023136"/>
    </source>
</evidence>
<keyword evidence="6 11" id="KW-0812">Transmembrane</keyword>
<proteinExistence type="inferred from homology"/>
<evidence type="ECO:0000256" key="5">
    <source>
        <dbReference type="ARBA" id="ARBA00022618"/>
    </source>
</evidence>
<evidence type="ECO:0000256" key="6">
    <source>
        <dbReference type="ARBA" id="ARBA00022692"/>
    </source>
</evidence>
<dbReference type="Proteomes" id="UP000178710">
    <property type="component" value="Unassembled WGS sequence"/>
</dbReference>
<evidence type="ECO:0000256" key="11">
    <source>
        <dbReference type="SAM" id="Phobius"/>
    </source>
</evidence>
<comment type="similarity">
    <text evidence="2 10">Belongs to the ABC-4 integral membrane protein family. FtsX subfamily.</text>
</comment>
<feature type="domain" description="FtsX extracellular" evidence="13">
    <location>
        <begin position="59"/>
        <end position="148"/>
    </location>
</feature>
<dbReference type="Pfam" id="PF18075">
    <property type="entry name" value="FtsX_ECD"/>
    <property type="match status" value="1"/>
</dbReference>
<keyword evidence="4 10" id="KW-1003">Cell membrane</keyword>
<organism evidence="14 15">
    <name type="scientific">Candidatus Sungbacteria bacterium RIFCSPHIGHO2_02_FULL_49_20</name>
    <dbReference type="NCBI Taxonomy" id="1802272"/>
    <lineage>
        <taxon>Bacteria</taxon>
        <taxon>Candidatus Sungiibacteriota</taxon>
    </lineage>
</organism>
<accession>A0A1G2KTQ2</accession>
<gene>
    <name evidence="14" type="ORF">A3C12_02570</name>
</gene>
<comment type="subcellular location">
    <subcellularLocation>
        <location evidence="1">Cell membrane</location>
        <topology evidence="1">Multi-pass membrane protein</topology>
    </subcellularLocation>
</comment>
<dbReference type="InterPro" id="IPR003838">
    <property type="entry name" value="ABC3_permease_C"/>
</dbReference>
<feature type="transmembrane region" description="Helical" evidence="11">
    <location>
        <begin position="276"/>
        <end position="300"/>
    </location>
</feature>
<evidence type="ECO:0000313" key="15">
    <source>
        <dbReference type="Proteomes" id="UP000178710"/>
    </source>
</evidence>
<evidence type="ECO:0000256" key="7">
    <source>
        <dbReference type="ARBA" id="ARBA00022989"/>
    </source>
</evidence>
<keyword evidence="9 10" id="KW-0131">Cell cycle</keyword>
<feature type="domain" description="ABC3 transporter permease C-terminal" evidence="12">
    <location>
        <begin position="185"/>
        <end position="305"/>
    </location>
</feature>
<protein>
    <recommendedName>
        <fullName evidence="3 10">Cell division protein FtsX</fullName>
    </recommendedName>
</protein>
<feature type="transmembrane region" description="Helical" evidence="11">
    <location>
        <begin position="21"/>
        <end position="47"/>
    </location>
</feature>
<feature type="transmembrane region" description="Helical" evidence="11">
    <location>
        <begin position="180"/>
        <end position="201"/>
    </location>
</feature>
<evidence type="ECO:0000313" key="14">
    <source>
        <dbReference type="EMBL" id="OHA01992.1"/>
    </source>
</evidence>
<evidence type="ECO:0000256" key="2">
    <source>
        <dbReference type="ARBA" id="ARBA00007379"/>
    </source>
</evidence>
<evidence type="ECO:0000256" key="10">
    <source>
        <dbReference type="PIRNR" id="PIRNR003097"/>
    </source>
</evidence>
<dbReference type="AlphaFoldDB" id="A0A1G2KTQ2"/>
<comment type="caution">
    <text evidence="14">The sequence shown here is derived from an EMBL/GenBank/DDBJ whole genome shotgun (WGS) entry which is preliminary data.</text>
</comment>
<dbReference type="EMBL" id="MHQK01000014">
    <property type="protein sequence ID" value="OHA01992.1"/>
    <property type="molecule type" value="Genomic_DNA"/>
</dbReference>
<dbReference type="Gene3D" id="3.30.70.3040">
    <property type="match status" value="1"/>
</dbReference>
<evidence type="ECO:0000256" key="4">
    <source>
        <dbReference type="ARBA" id="ARBA00022475"/>
    </source>
</evidence>
<feature type="transmembrane region" description="Helical" evidence="11">
    <location>
        <begin position="234"/>
        <end position="256"/>
    </location>
</feature>
<dbReference type="GO" id="GO:0051301">
    <property type="term" value="P:cell division"/>
    <property type="evidence" value="ECO:0007669"/>
    <property type="project" value="UniProtKB-KW"/>
</dbReference>
<dbReference type="Pfam" id="PF02687">
    <property type="entry name" value="FtsX"/>
    <property type="match status" value="1"/>
</dbReference>
<sequence>MFVKLKRVIKAAMASFWRNGWLSTATILVMASTLFVIGGLLLSSYLLNSTLASFQQKIDISVYFPPDTPEDAVLDFKSKFETIPNVSAVTYVSQAEALERFKQDYKTNQIIVDSLNEVDGNPLQASLNIRAADTSRFSEIVTALEKLKDAAAPKIDFTIDYRERVKAIDKLTKIIAVARLSGAGLSLALAFMAVLVTLNAVRMAIYTARDEINVMRLVGATAWFIRGPFLMEGIIDGIIAAVGATLLYFPIVWWLSPKVLIYVDSGIDLRSYFVSHLFSFFAILLIIGVVLGALSSFLAVRRYLKV</sequence>
<evidence type="ECO:0000259" key="13">
    <source>
        <dbReference type="Pfam" id="PF18075"/>
    </source>
</evidence>
<dbReference type="PANTHER" id="PTHR47755">
    <property type="entry name" value="CELL DIVISION PROTEIN FTSX"/>
    <property type="match status" value="1"/>
</dbReference>
<keyword evidence="5 10" id="KW-0132">Cell division</keyword>
<dbReference type="GO" id="GO:0005886">
    <property type="term" value="C:plasma membrane"/>
    <property type="evidence" value="ECO:0007669"/>
    <property type="project" value="UniProtKB-SubCell"/>
</dbReference>
<evidence type="ECO:0000256" key="3">
    <source>
        <dbReference type="ARBA" id="ARBA00021907"/>
    </source>
</evidence>
<dbReference type="PANTHER" id="PTHR47755:SF1">
    <property type="entry name" value="CELL DIVISION PROTEIN FTSX"/>
    <property type="match status" value="1"/>
</dbReference>
<dbReference type="PIRSF" id="PIRSF003097">
    <property type="entry name" value="FtsX"/>
    <property type="match status" value="1"/>
</dbReference>
<evidence type="ECO:0000259" key="12">
    <source>
        <dbReference type="Pfam" id="PF02687"/>
    </source>
</evidence>
<evidence type="ECO:0000256" key="1">
    <source>
        <dbReference type="ARBA" id="ARBA00004651"/>
    </source>
</evidence>